<organism evidence="1 2">
    <name type="scientific">Cryobacterium breve</name>
    <dbReference type="NCBI Taxonomy" id="1259258"/>
    <lineage>
        <taxon>Bacteria</taxon>
        <taxon>Bacillati</taxon>
        <taxon>Actinomycetota</taxon>
        <taxon>Actinomycetes</taxon>
        <taxon>Micrococcales</taxon>
        <taxon>Microbacteriaceae</taxon>
        <taxon>Cryobacterium</taxon>
    </lineage>
</organism>
<dbReference type="Proteomes" id="UP001212421">
    <property type="component" value="Chromosome"/>
</dbReference>
<evidence type="ECO:0000313" key="2">
    <source>
        <dbReference type="Proteomes" id="UP001212421"/>
    </source>
</evidence>
<protein>
    <submittedName>
        <fullName evidence="1">Uncharacterized protein</fullName>
    </submittedName>
</protein>
<proteinExistence type="predicted"/>
<sequence length="141" mass="14477">MPTTYYGENAVTIASSIEGCSGVAAGNVGGGGPGLVSTATCTLDGRLLYVNSWMDQPHGDLTMLLQSDGAEMYYAKGDGWTVTAGSVPMLQLQLTSNQDAVLKLSLDATPGPDPDLPGQKASAESVTRSLGGDVVHFVVGR</sequence>
<gene>
    <name evidence="1" type="ORF">KIV56_17420</name>
</gene>
<accession>A0ABY7NHB3</accession>
<keyword evidence="2" id="KW-1185">Reference proteome</keyword>
<evidence type="ECO:0000313" key="1">
    <source>
        <dbReference type="EMBL" id="WBM79918.1"/>
    </source>
</evidence>
<dbReference type="RefSeq" id="WP_281534531.1">
    <property type="nucleotide sequence ID" value="NZ_CP075584.1"/>
</dbReference>
<name>A0ABY7NHB3_9MICO</name>
<dbReference type="EMBL" id="CP075584">
    <property type="protein sequence ID" value="WBM79918.1"/>
    <property type="molecule type" value="Genomic_DNA"/>
</dbReference>
<reference evidence="1 2" key="1">
    <citation type="submission" date="2021-05" db="EMBL/GenBank/DDBJ databases">
        <authorList>
            <person name="Kumar R."/>
            <person name="Kumar A."/>
            <person name="Mukhia S."/>
        </authorList>
    </citation>
    <scope>NUCLEOTIDE SEQUENCE [LARGE SCALE GENOMIC DNA]</scope>
    <source>
        <strain evidence="1 2">ERMR7:08</strain>
    </source>
</reference>